<geneLocation type="plasmid" evidence="2 3">
    <name>pBRH01</name>
</geneLocation>
<dbReference type="AlphaFoldDB" id="E5AVA9"/>
<dbReference type="PANTHER" id="PTHR30007:SF0">
    <property type="entry name" value="TRANSPOSASE"/>
    <property type="match status" value="1"/>
</dbReference>
<sequence length="119" mass="13183">MPPGKRSANRRSAGCARGGFEAIVHDLWEMLRICDGRKAQPSAIILDSRILQSTPQSGARAGYDSAKRRKGFKIHLPVNMLGQLLALHVTLANKQDRAQVEQLARAIQLRRRTTLSTLV</sequence>
<accession>E5AVA9</accession>
<dbReference type="EMBL" id="FR687360">
    <property type="protein sequence ID" value="CBW77033.1"/>
    <property type="molecule type" value="Genomic_DNA"/>
</dbReference>
<dbReference type="KEGG" id="brh:RBRH_02796"/>
<dbReference type="GO" id="GO:0006313">
    <property type="term" value="P:DNA transposition"/>
    <property type="evidence" value="ECO:0007669"/>
    <property type="project" value="InterPro"/>
</dbReference>
<evidence type="ECO:0000313" key="2">
    <source>
        <dbReference type="EMBL" id="CBW77033.1"/>
    </source>
</evidence>
<dbReference type="GO" id="GO:0003677">
    <property type="term" value="F:DNA binding"/>
    <property type="evidence" value="ECO:0007669"/>
    <property type="project" value="InterPro"/>
</dbReference>
<dbReference type="eggNOG" id="COG3293">
    <property type="taxonomic scope" value="Bacteria"/>
</dbReference>
<dbReference type="PANTHER" id="PTHR30007">
    <property type="entry name" value="PHP DOMAIN PROTEIN"/>
    <property type="match status" value="1"/>
</dbReference>
<proteinExistence type="predicted"/>
<keyword evidence="2" id="KW-0614">Plasmid</keyword>
<organism evidence="2 3">
    <name type="scientific">Mycetohabitans rhizoxinica (strain DSM 19002 / CIP 109453 / HKI 454)</name>
    <name type="common">Paraburkholderia rhizoxinica</name>
    <dbReference type="NCBI Taxonomy" id="882378"/>
    <lineage>
        <taxon>Bacteria</taxon>
        <taxon>Pseudomonadati</taxon>
        <taxon>Pseudomonadota</taxon>
        <taxon>Betaproteobacteria</taxon>
        <taxon>Burkholderiales</taxon>
        <taxon>Burkholderiaceae</taxon>
        <taxon>Mycetohabitans</taxon>
    </lineage>
</organism>
<dbReference type="Proteomes" id="UP000007437">
    <property type="component" value="Plasmid pBRH01"/>
</dbReference>
<feature type="domain" description="Transposase IS4-like" evidence="1">
    <location>
        <begin position="40"/>
        <end position="112"/>
    </location>
</feature>
<evidence type="ECO:0000259" key="1">
    <source>
        <dbReference type="Pfam" id="PF01609"/>
    </source>
</evidence>
<dbReference type="Pfam" id="PF01609">
    <property type="entry name" value="DDE_Tnp_1"/>
    <property type="match status" value="1"/>
</dbReference>
<name>E5AVA9_MYCRK</name>
<dbReference type="InterPro" id="IPR002559">
    <property type="entry name" value="Transposase_11"/>
</dbReference>
<evidence type="ECO:0000313" key="3">
    <source>
        <dbReference type="Proteomes" id="UP000007437"/>
    </source>
</evidence>
<gene>
    <name evidence="2" type="ordered locus">RBRH_02796</name>
</gene>
<dbReference type="GO" id="GO:0004803">
    <property type="term" value="F:transposase activity"/>
    <property type="evidence" value="ECO:0007669"/>
    <property type="project" value="InterPro"/>
</dbReference>
<dbReference type="HOGENOM" id="CLU_166640_0_0_4"/>
<protein>
    <submittedName>
        <fullName evidence="2">Transposase</fullName>
    </submittedName>
</protein>
<reference evidence="2 3" key="1">
    <citation type="journal article" date="2011" name="J. Bacteriol.">
        <title>Complete genome sequence of Burkholderia rhizoxinica, an endosymbiont of Rhizopus microsporus.</title>
        <authorList>
            <person name="Lackner G."/>
            <person name="Moebius N."/>
            <person name="Partida-Martinez L."/>
            <person name="Hertweck C."/>
        </authorList>
    </citation>
    <scope>NUCLEOTIDE SEQUENCE [LARGE SCALE GENOMIC DNA]</scope>
    <source>
        <strain evidence="3">DSM 19002 / CIP 109453 / HKI 454</strain>
        <plasmid evidence="2 3">pBRH01</plasmid>
    </source>
</reference>